<dbReference type="AlphaFoldDB" id="A0A918K1S2"/>
<organism evidence="1 2">
    <name type="scientific">Saccharospirillum salsuginis</name>
    <dbReference type="NCBI Taxonomy" id="418750"/>
    <lineage>
        <taxon>Bacteria</taxon>
        <taxon>Pseudomonadati</taxon>
        <taxon>Pseudomonadota</taxon>
        <taxon>Gammaproteobacteria</taxon>
        <taxon>Oceanospirillales</taxon>
        <taxon>Saccharospirillaceae</taxon>
        <taxon>Saccharospirillum</taxon>
    </lineage>
</organism>
<evidence type="ECO:0000313" key="1">
    <source>
        <dbReference type="EMBL" id="GGX43517.1"/>
    </source>
</evidence>
<comment type="caution">
    <text evidence="1">The sequence shown here is derived from an EMBL/GenBank/DDBJ whole genome shotgun (WGS) entry which is preliminary data.</text>
</comment>
<keyword evidence="2" id="KW-1185">Reference proteome</keyword>
<evidence type="ECO:0000313" key="2">
    <source>
        <dbReference type="Proteomes" id="UP000626148"/>
    </source>
</evidence>
<dbReference type="InterPro" id="IPR009858">
    <property type="entry name" value="DUF1415"/>
</dbReference>
<reference evidence="1" key="1">
    <citation type="journal article" date="2014" name="Int. J. Syst. Evol. Microbiol.">
        <title>Complete genome sequence of Corynebacterium casei LMG S-19264T (=DSM 44701T), isolated from a smear-ripened cheese.</title>
        <authorList>
            <consortium name="US DOE Joint Genome Institute (JGI-PGF)"/>
            <person name="Walter F."/>
            <person name="Albersmeier A."/>
            <person name="Kalinowski J."/>
            <person name="Ruckert C."/>
        </authorList>
    </citation>
    <scope>NUCLEOTIDE SEQUENCE</scope>
    <source>
        <strain evidence="1">KCTC 22169</strain>
    </source>
</reference>
<name>A0A918K1S2_9GAMM</name>
<protein>
    <recommendedName>
        <fullName evidence="3">DUF1415 domain-containing protein</fullName>
    </recommendedName>
</protein>
<reference evidence="1" key="2">
    <citation type="submission" date="2020-09" db="EMBL/GenBank/DDBJ databases">
        <authorList>
            <person name="Sun Q."/>
            <person name="Kim S."/>
        </authorList>
    </citation>
    <scope>NUCLEOTIDE SEQUENCE</scope>
    <source>
        <strain evidence="1">KCTC 22169</strain>
    </source>
</reference>
<proteinExistence type="predicted"/>
<gene>
    <name evidence="1" type="ORF">GCM10007392_07820</name>
</gene>
<evidence type="ECO:0008006" key="3">
    <source>
        <dbReference type="Google" id="ProtNLM"/>
    </source>
</evidence>
<dbReference type="RefSeq" id="WP_189607189.1">
    <property type="nucleotide sequence ID" value="NZ_BMXR01000002.1"/>
</dbReference>
<dbReference type="Proteomes" id="UP000626148">
    <property type="component" value="Unassembled WGS sequence"/>
</dbReference>
<dbReference type="Pfam" id="PF07209">
    <property type="entry name" value="DUF1415"/>
    <property type="match status" value="1"/>
</dbReference>
<dbReference type="EMBL" id="BMXR01000002">
    <property type="protein sequence ID" value="GGX43517.1"/>
    <property type="molecule type" value="Genomic_DNA"/>
</dbReference>
<sequence>MTTDHAFVIQAVRNWVERLVVGYNLCPFAKRELVRESVRFTVSEATAEEALLTDLQIELQRLVDEPAIETTLLIHPRVLSDFMDFNAFLDLADGLLAHMKLEGVIQIATFHPDYQFAGTHPDDAENYTNRAPFPVLHLLREASLEEAIDRYPDTAEIPERNIERMDELGVERLKRLLASCSSDMS</sequence>
<accession>A0A918K1S2</accession>